<dbReference type="SUPFAM" id="SSF48264">
    <property type="entry name" value="Cytochrome P450"/>
    <property type="match status" value="1"/>
</dbReference>
<evidence type="ECO:0000256" key="2">
    <source>
        <dbReference type="RuleBase" id="RU000461"/>
    </source>
</evidence>
<protein>
    <submittedName>
        <fullName evidence="3">Cytochrome P450</fullName>
    </submittedName>
</protein>
<evidence type="ECO:0000256" key="1">
    <source>
        <dbReference type="ARBA" id="ARBA00010617"/>
    </source>
</evidence>
<dbReference type="EMBL" id="BAAANN010000008">
    <property type="protein sequence ID" value="GAA1954483.1"/>
    <property type="molecule type" value="Genomic_DNA"/>
</dbReference>
<dbReference type="Gene3D" id="1.10.630.10">
    <property type="entry name" value="Cytochrome P450"/>
    <property type="match status" value="1"/>
</dbReference>
<sequence>MIDVAHPATYADGVPHAEFRRLREAGNVSWVPEPALIRHSSAGQTAVRGTGYWAVVGHPEVVEVARLPEAYSSAAKGAFLVDPRTKADLRTARQLLVNMDAPEHARIRKLVTSVFTPKAIGGLADSVRGHAANLVEKVVAAPEFDVVTDFAAELPLLVLTDLLGMPKEDRHLLYRWGNQLVGFDDPEYGGGDVEAYRRTFVEAFQYALGKRAEAVRSPRDDLMSKLANAELDGHPLADREFCQFWLLLVVAGNETTRHLLAGSIRALADHPAQRDALAADPSMLPTAVEELLRWVTPIMQFRRTATRDLVLGGRKIAAGDKVVLYYTSANRDERVFTDPDRLDLARAVNPHLAFGIGPHFCLGTHLARLEATAALSGLAPHLHRLRIAEPVVRMESNFVNGIKSLPARWLAG</sequence>
<dbReference type="Pfam" id="PF00067">
    <property type="entry name" value="p450"/>
    <property type="match status" value="1"/>
</dbReference>
<proteinExistence type="inferred from homology"/>
<dbReference type="InterPro" id="IPR001128">
    <property type="entry name" value="Cyt_P450"/>
</dbReference>
<reference evidence="4" key="1">
    <citation type="journal article" date="2019" name="Int. J. Syst. Evol. Microbiol.">
        <title>The Global Catalogue of Microorganisms (GCM) 10K type strain sequencing project: providing services to taxonomists for standard genome sequencing and annotation.</title>
        <authorList>
            <consortium name="The Broad Institute Genomics Platform"/>
            <consortium name="The Broad Institute Genome Sequencing Center for Infectious Disease"/>
            <person name="Wu L."/>
            <person name="Ma J."/>
        </authorList>
    </citation>
    <scope>NUCLEOTIDE SEQUENCE [LARGE SCALE GENOMIC DNA]</scope>
    <source>
        <strain evidence="4">JCM 14545</strain>
    </source>
</reference>
<dbReference type="Proteomes" id="UP001501116">
    <property type="component" value="Unassembled WGS sequence"/>
</dbReference>
<dbReference type="PROSITE" id="PS00086">
    <property type="entry name" value="CYTOCHROME_P450"/>
    <property type="match status" value="1"/>
</dbReference>
<dbReference type="InterPro" id="IPR017972">
    <property type="entry name" value="Cyt_P450_CS"/>
</dbReference>
<keyword evidence="2" id="KW-0408">Iron</keyword>
<dbReference type="InterPro" id="IPR002397">
    <property type="entry name" value="Cyt_P450_B"/>
</dbReference>
<accession>A0ABP5BXR4</accession>
<dbReference type="RefSeq" id="WP_344417001.1">
    <property type="nucleotide sequence ID" value="NZ_BAAANN010000008.1"/>
</dbReference>
<dbReference type="PANTHER" id="PTHR46696:SF4">
    <property type="entry name" value="BIOTIN BIOSYNTHESIS CYTOCHROME P450"/>
    <property type="match status" value="1"/>
</dbReference>
<dbReference type="CDD" id="cd11033">
    <property type="entry name" value="CYP142-like"/>
    <property type="match status" value="1"/>
</dbReference>
<evidence type="ECO:0000313" key="4">
    <source>
        <dbReference type="Proteomes" id="UP001501116"/>
    </source>
</evidence>
<comment type="caution">
    <text evidence="3">The sequence shown here is derived from an EMBL/GenBank/DDBJ whole genome shotgun (WGS) entry which is preliminary data.</text>
</comment>
<dbReference type="PANTHER" id="PTHR46696">
    <property type="entry name" value="P450, PUTATIVE (EUROFUNG)-RELATED"/>
    <property type="match status" value="1"/>
</dbReference>
<keyword evidence="2" id="KW-0503">Monooxygenase</keyword>
<keyword evidence="2" id="KW-0349">Heme</keyword>
<dbReference type="PRINTS" id="PR00359">
    <property type="entry name" value="BP450"/>
</dbReference>
<keyword evidence="2" id="KW-0560">Oxidoreductase</keyword>
<evidence type="ECO:0000313" key="3">
    <source>
        <dbReference type="EMBL" id="GAA1954483.1"/>
    </source>
</evidence>
<name>A0ABP5BXR4_9PSEU</name>
<organism evidence="3 4">
    <name type="scientific">Amycolatopsis minnesotensis</name>
    <dbReference type="NCBI Taxonomy" id="337894"/>
    <lineage>
        <taxon>Bacteria</taxon>
        <taxon>Bacillati</taxon>
        <taxon>Actinomycetota</taxon>
        <taxon>Actinomycetes</taxon>
        <taxon>Pseudonocardiales</taxon>
        <taxon>Pseudonocardiaceae</taxon>
        <taxon>Amycolatopsis</taxon>
    </lineage>
</organism>
<keyword evidence="4" id="KW-1185">Reference proteome</keyword>
<dbReference type="PRINTS" id="PR00385">
    <property type="entry name" value="P450"/>
</dbReference>
<comment type="similarity">
    <text evidence="1 2">Belongs to the cytochrome P450 family.</text>
</comment>
<dbReference type="InterPro" id="IPR036396">
    <property type="entry name" value="Cyt_P450_sf"/>
</dbReference>
<gene>
    <name evidence="3" type="ORF">GCM10009754_24960</name>
</gene>
<keyword evidence="2" id="KW-0479">Metal-binding</keyword>